<organism evidence="2 3">
    <name type="scientific">Luteimicrobium album</name>
    <dbReference type="NCBI Taxonomy" id="1054550"/>
    <lineage>
        <taxon>Bacteria</taxon>
        <taxon>Bacillati</taxon>
        <taxon>Actinomycetota</taxon>
        <taxon>Actinomycetes</taxon>
        <taxon>Micrococcales</taxon>
        <taxon>Luteimicrobium</taxon>
    </lineage>
</organism>
<protein>
    <recommendedName>
        <fullName evidence="4">AI-2E family transporter</fullName>
    </recommendedName>
</protein>
<proteinExistence type="predicted"/>
<evidence type="ECO:0008006" key="4">
    <source>
        <dbReference type="Google" id="ProtNLM"/>
    </source>
</evidence>
<keyword evidence="1" id="KW-1133">Transmembrane helix</keyword>
<dbReference type="RefSeq" id="WP_348525295.1">
    <property type="nucleotide sequence ID" value="NZ_BSUK01000001.1"/>
</dbReference>
<reference evidence="3" key="1">
    <citation type="journal article" date="2019" name="Int. J. Syst. Evol. Microbiol.">
        <title>The Global Catalogue of Microorganisms (GCM) 10K type strain sequencing project: providing services to taxonomists for standard genome sequencing and annotation.</title>
        <authorList>
            <consortium name="The Broad Institute Genomics Platform"/>
            <consortium name="The Broad Institute Genome Sequencing Center for Infectious Disease"/>
            <person name="Wu L."/>
            <person name="Ma J."/>
        </authorList>
    </citation>
    <scope>NUCLEOTIDE SEQUENCE [LARGE SCALE GENOMIC DNA]</scope>
    <source>
        <strain evidence="3">NBRC 106348</strain>
    </source>
</reference>
<gene>
    <name evidence="2" type="ORF">GCM10025864_39060</name>
</gene>
<name>A0ABQ6I7E7_9MICO</name>
<feature type="transmembrane region" description="Helical" evidence="1">
    <location>
        <begin position="83"/>
        <end position="102"/>
    </location>
</feature>
<comment type="caution">
    <text evidence="2">The sequence shown here is derived from an EMBL/GenBank/DDBJ whole genome shotgun (WGS) entry which is preliminary data.</text>
</comment>
<accession>A0ABQ6I7E7</accession>
<feature type="transmembrane region" description="Helical" evidence="1">
    <location>
        <begin position="32"/>
        <end position="51"/>
    </location>
</feature>
<evidence type="ECO:0000256" key="1">
    <source>
        <dbReference type="SAM" id="Phobius"/>
    </source>
</evidence>
<feature type="transmembrane region" description="Helical" evidence="1">
    <location>
        <begin position="58"/>
        <end position="77"/>
    </location>
</feature>
<evidence type="ECO:0000313" key="2">
    <source>
        <dbReference type="EMBL" id="GMA26147.1"/>
    </source>
</evidence>
<dbReference type="Proteomes" id="UP001157091">
    <property type="component" value="Unassembled WGS sequence"/>
</dbReference>
<dbReference type="EMBL" id="BSUK01000001">
    <property type="protein sequence ID" value="GMA26147.1"/>
    <property type="molecule type" value="Genomic_DNA"/>
</dbReference>
<keyword evidence="1" id="KW-0812">Transmembrane</keyword>
<keyword evidence="3" id="KW-1185">Reference proteome</keyword>
<evidence type="ECO:0000313" key="3">
    <source>
        <dbReference type="Proteomes" id="UP001157091"/>
    </source>
</evidence>
<keyword evidence="1" id="KW-0472">Membrane</keyword>
<sequence length="104" mass="11561">MSPAARKVAGARRNPSAVGVTPDPVPLWLRTVAGWIWRLLFIIVAVALVFWATSQVRLLFIALFVAFVFTSVLRPVVKLFDRVMWRWLAVLLSLLLAIAVFGGS</sequence>